<evidence type="ECO:0000313" key="14">
    <source>
        <dbReference type="Proteomes" id="UP000000305"/>
    </source>
</evidence>
<evidence type="ECO:0000259" key="12">
    <source>
        <dbReference type="Pfam" id="PF13733"/>
    </source>
</evidence>
<dbReference type="OrthoDB" id="10038994at2759"/>
<evidence type="ECO:0000313" key="13">
    <source>
        <dbReference type="EMBL" id="EFX60589.1"/>
    </source>
</evidence>
<dbReference type="GO" id="GO:0005975">
    <property type="term" value="P:carbohydrate metabolic process"/>
    <property type="evidence" value="ECO:0007669"/>
    <property type="project" value="InterPro"/>
</dbReference>
<evidence type="ECO:0000256" key="8">
    <source>
        <dbReference type="ARBA" id="ARBA00022989"/>
    </source>
</evidence>
<evidence type="ECO:0000256" key="5">
    <source>
        <dbReference type="ARBA" id="ARBA00022679"/>
    </source>
</evidence>
<accession>E9I5Z1</accession>
<dbReference type="STRING" id="6669.E9I5Z1"/>
<dbReference type="AlphaFoldDB" id="E9I5Z1"/>
<evidence type="ECO:0000256" key="2">
    <source>
        <dbReference type="ARBA" id="ARBA00004922"/>
    </source>
</evidence>
<dbReference type="Proteomes" id="UP000000305">
    <property type="component" value="Unassembled WGS sequence"/>
</dbReference>
<reference evidence="13 14" key="1">
    <citation type="journal article" date="2011" name="Science">
        <title>The ecoresponsive genome of Daphnia pulex.</title>
        <authorList>
            <person name="Colbourne J.K."/>
            <person name="Pfrender M.E."/>
            <person name="Gilbert D."/>
            <person name="Thomas W.K."/>
            <person name="Tucker A."/>
            <person name="Oakley T.H."/>
            <person name="Tokishita S."/>
            <person name="Aerts A."/>
            <person name="Arnold G.J."/>
            <person name="Basu M.K."/>
            <person name="Bauer D.J."/>
            <person name="Caceres C.E."/>
            <person name="Carmel L."/>
            <person name="Casola C."/>
            <person name="Choi J.H."/>
            <person name="Detter J.C."/>
            <person name="Dong Q."/>
            <person name="Dusheyko S."/>
            <person name="Eads B.D."/>
            <person name="Frohlich T."/>
            <person name="Geiler-Samerotte K.A."/>
            <person name="Gerlach D."/>
            <person name="Hatcher P."/>
            <person name="Jogdeo S."/>
            <person name="Krijgsveld J."/>
            <person name="Kriventseva E.V."/>
            <person name="Kultz D."/>
            <person name="Laforsch C."/>
            <person name="Lindquist E."/>
            <person name="Lopez J."/>
            <person name="Manak J.R."/>
            <person name="Muller J."/>
            <person name="Pangilinan J."/>
            <person name="Patwardhan R.P."/>
            <person name="Pitluck S."/>
            <person name="Pritham E.J."/>
            <person name="Rechtsteiner A."/>
            <person name="Rho M."/>
            <person name="Rogozin I.B."/>
            <person name="Sakarya O."/>
            <person name="Salamov A."/>
            <person name="Schaack S."/>
            <person name="Shapiro H."/>
            <person name="Shiga Y."/>
            <person name="Skalitzky C."/>
            <person name="Smith Z."/>
            <person name="Souvorov A."/>
            <person name="Sung W."/>
            <person name="Tang Z."/>
            <person name="Tsuchiya D."/>
            <person name="Tu H."/>
            <person name="Vos H."/>
            <person name="Wang M."/>
            <person name="Wolf Y.I."/>
            <person name="Yamagata H."/>
            <person name="Yamada T."/>
            <person name="Ye Y."/>
            <person name="Shaw J.R."/>
            <person name="Andrews J."/>
            <person name="Crease T.J."/>
            <person name="Tang H."/>
            <person name="Lucas S.M."/>
            <person name="Robertson H.M."/>
            <person name="Bork P."/>
            <person name="Koonin E.V."/>
            <person name="Zdobnov E.M."/>
            <person name="Grigoriev I.V."/>
            <person name="Lynch M."/>
            <person name="Boore J.L."/>
        </authorList>
    </citation>
    <scope>NUCLEOTIDE SEQUENCE [LARGE SCALE GENOMIC DNA]</scope>
</reference>
<evidence type="ECO:0000256" key="9">
    <source>
        <dbReference type="ARBA" id="ARBA00023136"/>
    </source>
</evidence>
<dbReference type="PRINTS" id="PR02050">
    <property type="entry name" value="B14GALTRFASE"/>
</dbReference>
<comment type="subcellular location">
    <subcellularLocation>
        <location evidence="1">Membrane</location>
        <topology evidence="1">Single-pass type II membrane protein</topology>
    </subcellularLocation>
</comment>
<dbReference type="GO" id="GO:0016020">
    <property type="term" value="C:membrane"/>
    <property type="evidence" value="ECO:0007669"/>
    <property type="project" value="UniProtKB-SubCell"/>
</dbReference>
<organism evidence="13 14">
    <name type="scientific">Daphnia pulex</name>
    <name type="common">Water flea</name>
    <dbReference type="NCBI Taxonomy" id="6669"/>
    <lineage>
        <taxon>Eukaryota</taxon>
        <taxon>Metazoa</taxon>
        <taxon>Ecdysozoa</taxon>
        <taxon>Arthropoda</taxon>
        <taxon>Crustacea</taxon>
        <taxon>Branchiopoda</taxon>
        <taxon>Diplostraca</taxon>
        <taxon>Cladocera</taxon>
        <taxon>Anomopoda</taxon>
        <taxon>Daphniidae</taxon>
        <taxon>Daphnia</taxon>
    </lineage>
</organism>
<dbReference type="InterPro" id="IPR027995">
    <property type="entry name" value="Galactosyl_T_N"/>
</dbReference>
<sequence>MAAILQEDQMTVESKMEAAGLKMGGRYQPEDCRSPHKVAIVVPVRDRKDHLTVFLRYMHPFLQRKQLDYVIIVVEQSDGLPFNRGMLMNVGFKEAQLFNETFDCFILHDVDMLPEHDGNPYTCPEVGKPRQMAFALDYFKNYSSVGEGFFGAVTAISADDFGRINGMANSFW</sequence>
<evidence type="ECO:0000256" key="3">
    <source>
        <dbReference type="ARBA" id="ARBA00005735"/>
    </source>
</evidence>
<keyword evidence="6" id="KW-0812">Transmembrane</keyword>
<comment type="pathway">
    <text evidence="2">Protein modification; protein glycosylation.</text>
</comment>
<evidence type="ECO:0000256" key="6">
    <source>
        <dbReference type="ARBA" id="ARBA00022692"/>
    </source>
</evidence>
<dbReference type="SUPFAM" id="SSF53448">
    <property type="entry name" value="Nucleotide-diphospho-sugar transferases"/>
    <property type="match status" value="1"/>
</dbReference>
<dbReference type="GO" id="GO:0033842">
    <property type="term" value="F:N-acetyl-beta-glucosaminyl-derivative 4-beta-N-acetylgalactosaminyltransferase activity"/>
    <property type="evidence" value="ECO:0000318"/>
    <property type="project" value="GO_Central"/>
</dbReference>
<keyword evidence="4" id="KW-0328">Glycosyltransferase</keyword>
<keyword evidence="7" id="KW-0735">Signal-anchor</keyword>
<dbReference type="EMBL" id="GL736008">
    <property type="protein sequence ID" value="EFX60589.1"/>
    <property type="molecule type" value="Genomic_DNA"/>
</dbReference>
<name>E9I5Z1_DAPPU</name>
<dbReference type="InterPro" id="IPR003859">
    <property type="entry name" value="Galactosyl_T"/>
</dbReference>
<protein>
    <recommendedName>
        <fullName evidence="15">Galactosyltransferase N-terminal domain-containing protein</fullName>
    </recommendedName>
</protein>
<evidence type="ECO:0000256" key="1">
    <source>
        <dbReference type="ARBA" id="ARBA00004606"/>
    </source>
</evidence>
<dbReference type="PhylomeDB" id="E9I5Z1"/>
<keyword evidence="5" id="KW-0808">Transferase</keyword>
<dbReference type="GO" id="GO:0005794">
    <property type="term" value="C:Golgi apparatus"/>
    <property type="evidence" value="ECO:0000318"/>
    <property type="project" value="GO_Central"/>
</dbReference>
<keyword evidence="8" id="KW-1133">Transmembrane helix</keyword>
<dbReference type="InterPro" id="IPR029044">
    <property type="entry name" value="Nucleotide-diphossugar_trans"/>
</dbReference>
<dbReference type="UniPathway" id="UPA00378"/>
<evidence type="ECO:0000256" key="10">
    <source>
        <dbReference type="ARBA" id="ARBA00023180"/>
    </source>
</evidence>
<dbReference type="Gene3D" id="3.90.550.10">
    <property type="entry name" value="Spore Coat Polysaccharide Biosynthesis Protein SpsA, Chain A"/>
    <property type="match status" value="1"/>
</dbReference>
<dbReference type="Pfam" id="PF13733">
    <property type="entry name" value="Glyco_transf_7N"/>
    <property type="match status" value="1"/>
</dbReference>
<dbReference type="PANTHER" id="PTHR19300">
    <property type="entry name" value="BETA-1,4-GALACTOSYLTRANSFERASE"/>
    <property type="match status" value="1"/>
</dbReference>
<keyword evidence="10" id="KW-0325">Glycoprotein</keyword>
<dbReference type="InParanoid" id="E9I5Z1"/>
<keyword evidence="14" id="KW-1185">Reference proteome</keyword>
<dbReference type="InterPro" id="IPR027791">
    <property type="entry name" value="Galactosyl_T_C"/>
</dbReference>
<feature type="domain" description="Galactosyltransferase N-terminal" evidence="12">
    <location>
        <begin position="12"/>
        <end position="124"/>
    </location>
</feature>
<gene>
    <name evidence="13" type="ORF">DAPPUDRAFT_71282</name>
</gene>
<proteinExistence type="inferred from homology"/>
<keyword evidence="9" id="KW-0472">Membrane</keyword>
<evidence type="ECO:0008006" key="15">
    <source>
        <dbReference type="Google" id="ProtNLM"/>
    </source>
</evidence>
<evidence type="ECO:0000259" key="11">
    <source>
        <dbReference type="Pfam" id="PF02709"/>
    </source>
</evidence>
<dbReference type="eggNOG" id="KOG3916">
    <property type="taxonomic scope" value="Eukaryota"/>
</dbReference>
<dbReference type="HOGENOM" id="CLU_044391_7_0_1"/>
<dbReference type="OMA" id="WHVIESK"/>
<feature type="non-terminal residue" evidence="13">
    <location>
        <position position="172"/>
    </location>
</feature>
<dbReference type="KEGG" id="dpx:DAPPUDRAFT_71282"/>
<dbReference type="GO" id="GO:0006688">
    <property type="term" value="P:glycosphingolipid biosynthetic process"/>
    <property type="evidence" value="ECO:0000318"/>
    <property type="project" value="GO_Central"/>
</dbReference>
<comment type="similarity">
    <text evidence="3">Belongs to the glycosyltransferase 7 family.</text>
</comment>
<dbReference type="PANTHER" id="PTHR19300:SF57">
    <property type="entry name" value="BETA-1,4-N-ACETYLGALACTOSAMINYLTRANSFERASE"/>
    <property type="match status" value="1"/>
</dbReference>
<dbReference type="Pfam" id="PF02709">
    <property type="entry name" value="Glyco_transf_7C"/>
    <property type="match status" value="1"/>
</dbReference>
<feature type="domain" description="Galactosyltransferase C-terminal" evidence="11">
    <location>
        <begin position="132"/>
        <end position="172"/>
    </location>
</feature>
<evidence type="ECO:0000256" key="4">
    <source>
        <dbReference type="ARBA" id="ARBA00022676"/>
    </source>
</evidence>
<evidence type="ECO:0000256" key="7">
    <source>
        <dbReference type="ARBA" id="ARBA00022968"/>
    </source>
</evidence>